<name>A0A1I8B228_MELHA</name>
<protein>
    <submittedName>
        <fullName evidence="4">TORC_N domain-containing protein</fullName>
    </submittedName>
</protein>
<dbReference type="AlphaFoldDB" id="A0A1I8B228"/>
<dbReference type="WBParaSite" id="MhA1_Contig1237.frz3.gene6">
    <property type="protein sequence ID" value="MhA1_Contig1237.frz3.gene6"/>
    <property type="gene ID" value="MhA1_Contig1237.frz3.gene6"/>
</dbReference>
<feature type="compositionally biased region" description="Acidic residues" evidence="2">
    <location>
        <begin position="247"/>
        <end position="258"/>
    </location>
</feature>
<proteinExistence type="predicted"/>
<feature type="compositionally biased region" description="Polar residues" evidence="2">
    <location>
        <begin position="173"/>
        <end position="193"/>
    </location>
</feature>
<reference evidence="4" key="1">
    <citation type="submission" date="2016-11" db="UniProtKB">
        <authorList>
            <consortium name="WormBaseParasite"/>
        </authorList>
    </citation>
    <scope>IDENTIFICATION</scope>
</reference>
<feature type="compositionally biased region" description="Polar residues" evidence="2">
    <location>
        <begin position="114"/>
        <end position="132"/>
    </location>
</feature>
<feature type="region of interest" description="Disordered" evidence="2">
    <location>
        <begin position="114"/>
        <end position="217"/>
    </location>
</feature>
<sequence>MNSIAFNTMLRDNNLRLEFNRLKNEINEIQNKIHENQLAQIRYKDLCFLNQRKRDDSPFSNKNFTHELQKKIVEQSETYKKIIEIYNQMAPLQSQIHAQPGGCNIIASHQGNFSGQTSTVRHPHSSLGTHQQGGIHHEGGSSRLDFGGSSSTQVHSFGDHRNLVGGHQPGNYPGQTSTVSHPNSSLVSHQHVTADSGYSGLNSGGGTSTQGHNFDDNRRRLDRNLTFDELPAPPRVTYEEHKFIEDTDKDEDNQNDNQ</sequence>
<evidence type="ECO:0000256" key="2">
    <source>
        <dbReference type="SAM" id="MobiDB-lite"/>
    </source>
</evidence>
<keyword evidence="1" id="KW-0175">Coiled coil</keyword>
<organism evidence="3 4">
    <name type="scientific">Meloidogyne hapla</name>
    <name type="common">Root-knot nematode worm</name>
    <dbReference type="NCBI Taxonomy" id="6305"/>
    <lineage>
        <taxon>Eukaryota</taxon>
        <taxon>Metazoa</taxon>
        <taxon>Ecdysozoa</taxon>
        <taxon>Nematoda</taxon>
        <taxon>Chromadorea</taxon>
        <taxon>Rhabditida</taxon>
        <taxon>Tylenchina</taxon>
        <taxon>Tylenchomorpha</taxon>
        <taxon>Tylenchoidea</taxon>
        <taxon>Meloidogynidae</taxon>
        <taxon>Meloidogyninae</taxon>
        <taxon>Meloidogyne</taxon>
    </lineage>
</organism>
<evidence type="ECO:0000313" key="4">
    <source>
        <dbReference type="WBParaSite" id="MhA1_Contig1237.frz3.gene6"/>
    </source>
</evidence>
<accession>A0A1I8B228</accession>
<evidence type="ECO:0000256" key="1">
    <source>
        <dbReference type="SAM" id="Coils"/>
    </source>
</evidence>
<feature type="coiled-coil region" evidence="1">
    <location>
        <begin position="12"/>
        <end position="39"/>
    </location>
</feature>
<keyword evidence="3" id="KW-1185">Reference proteome</keyword>
<feature type="compositionally biased region" description="Basic and acidic residues" evidence="2">
    <location>
        <begin position="237"/>
        <end position="246"/>
    </location>
</feature>
<feature type="region of interest" description="Disordered" evidence="2">
    <location>
        <begin position="229"/>
        <end position="258"/>
    </location>
</feature>
<evidence type="ECO:0000313" key="3">
    <source>
        <dbReference type="Proteomes" id="UP000095281"/>
    </source>
</evidence>
<dbReference type="Proteomes" id="UP000095281">
    <property type="component" value="Unplaced"/>
</dbReference>